<evidence type="ECO:0000259" key="2">
    <source>
        <dbReference type="Pfam" id="PF14317"/>
    </source>
</evidence>
<dbReference type="EMBL" id="JAGRPV010000002">
    <property type="protein sequence ID" value="MDI4650401.1"/>
    <property type="molecule type" value="Genomic_DNA"/>
</dbReference>
<comment type="caution">
    <text evidence="3">The sequence shown here is derived from an EMBL/GenBank/DDBJ whole genome shotgun (WGS) entry which is preliminary data.</text>
</comment>
<keyword evidence="1" id="KW-0812">Transmembrane</keyword>
<protein>
    <submittedName>
        <fullName evidence="3">YcxB family protein</fullName>
    </submittedName>
</protein>
<feature type="transmembrane region" description="Helical" evidence="1">
    <location>
        <begin position="61"/>
        <end position="79"/>
    </location>
</feature>
<keyword evidence="1" id="KW-0472">Membrane</keyword>
<name>A0ABT6TV28_9BACL</name>
<dbReference type="InterPro" id="IPR025588">
    <property type="entry name" value="YcxB-like_C"/>
</dbReference>
<evidence type="ECO:0000313" key="4">
    <source>
        <dbReference type="Proteomes" id="UP001161691"/>
    </source>
</evidence>
<evidence type="ECO:0000313" key="3">
    <source>
        <dbReference type="EMBL" id="MDI4650401.1"/>
    </source>
</evidence>
<feature type="transmembrane region" description="Helical" evidence="1">
    <location>
        <begin position="176"/>
        <end position="194"/>
    </location>
</feature>
<evidence type="ECO:0000256" key="1">
    <source>
        <dbReference type="SAM" id="Phobius"/>
    </source>
</evidence>
<keyword evidence="4" id="KW-1185">Reference proteome</keyword>
<feature type="domain" description="YcxB-like C-terminal" evidence="2">
    <location>
        <begin position="98"/>
        <end position="159"/>
    </location>
</feature>
<dbReference type="Pfam" id="PF14317">
    <property type="entry name" value="YcxB"/>
    <property type="match status" value="1"/>
</dbReference>
<sequence>MAATVKAEFETTEKEIVALNMRHFYASPGFVFFMLVCGSNLLYMLLAALKEGGEAADHFHFIQWLLLAFGLFIPGSSYLRAVQAVKRRFSAEKRAYVFDEKGFSFVTPSAKGQVDWPDVRRFAITRRMIILYVGQKGVSLIPLRSLSGPDDLAQLKQWIWQKVDPQAVRRAARNRMLLYTGIAAAAIVAVVLVWKGPS</sequence>
<dbReference type="Proteomes" id="UP001161691">
    <property type="component" value="Unassembled WGS sequence"/>
</dbReference>
<proteinExistence type="predicted"/>
<dbReference type="RefSeq" id="WP_282913249.1">
    <property type="nucleotide sequence ID" value="NZ_JAGRPV010000002.1"/>
</dbReference>
<feature type="transmembrane region" description="Helical" evidence="1">
    <location>
        <begin position="30"/>
        <end position="49"/>
    </location>
</feature>
<reference evidence="3" key="1">
    <citation type="submission" date="2023-04" db="EMBL/GenBank/DDBJ databases">
        <title>Comparative genomic analysis of Cohnella hashimotonis sp. nov., isolated from the International Space Station.</title>
        <authorList>
            <person name="Venkateswaran K."/>
            <person name="Simpson A."/>
        </authorList>
    </citation>
    <scope>NUCLEOTIDE SEQUENCE</scope>
    <source>
        <strain evidence="3">F6_2S_P_1</strain>
    </source>
</reference>
<organism evidence="3 4">
    <name type="scientific">Cohnella hashimotonis</name>
    <dbReference type="NCBI Taxonomy" id="2826895"/>
    <lineage>
        <taxon>Bacteria</taxon>
        <taxon>Bacillati</taxon>
        <taxon>Bacillota</taxon>
        <taxon>Bacilli</taxon>
        <taxon>Bacillales</taxon>
        <taxon>Paenibacillaceae</taxon>
        <taxon>Cohnella</taxon>
    </lineage>
</organism>
<keyword evidence="1" id="KW-1133">Transmembrane helix</keyword>
<accession>A0ABT6TV28</accession>
<gene>
    <name evidence="3" type="ORF">KB449_36055</name>
</gene>